<sequence length="510" mass="57673">MISKVELKLAVACQDAASLLEQSIVMAASFNKPITYKLVTTYYDTPDLKLFDAGISLCIRHVAGRWIQSIKTIGHSFSGLYEYMESESEISVGSPYLTKISAPKLIKFLSNQNLIHALIPIFQTKVMHSEWTLGFNGGDKVELALDVGQLIVGKSHEPISEIKLALKKGSKGRLFDLAMKLKSQTSITLGNNSKMQYGYAYYREIPLIVYYAKPPKLRRNNDANSAFKKIAWECVNQLLSNQDMVLYGTDIEGLHQMRVALRRLRSAFTLFSKLIGRKNSVELLSELGLFADSLGKARDLDVFIAETLPAVMRQFQNHEGLLKLRDKALSAKAVAYVKVRTEILSQRYHDWVLMLADWLENERWHASINDHKDSDTKVLDVASASLTKHHKQLRRCGKHFTHMLPEERHATRIAAKKLRYAAEFFAGIYSPGKSRSFIKDLSRLQDCLGLLNDISSTEKLLHELIGPRPGHALDEALHIFIGCNACNVVNSLAQADHAWRKFTHHKSFWC</sequence>
<dbReference type="Pfam" id="PF05235">
    <property type="entry name" value="CHAD"/>
    <property type="match status" value="1"/>
</dbReference>
<evidence type="ECO:0000259" key="1">
    <source>
        <dbReference type="PROSITE" id="PS51707"/>
    </source>
</evidence>
<keyword evidence="3" id="KW-0378">Hydrolase</keyword>
<proteinExistence type="predicted"/>
<dbReference type="SUPFAM" id="SSF55154">
    <property type="entry name" value="CYTH-like phosphatases"/>
    <property type="match status" value="1"/>
</dbReference>
<dbReference type="EMBL" id="MLJW01000017">
    <property type="protein sequence ID" value="OIR12552.1"/>
    <property type="molecule type" value="Genomic_DNA"/>
</dbReference>
<dbReference type="SMART" id="SM01118">
    <property type="entry name" value="CYTH"/>
    <property type="match status" value="1"/>
</dbReference>
<dbReference type="InterPro" id="IPR038186">
    <property type="entry name" value="CHAD_dom_sf"/>
</dbReference>
<dbReference type="PROSITE" id="PS51708">
    <property type="entry name" value="CHAD"/>
    <property type="match status" value="1"/>
</dbReference>
<name>A0A1J5T8I7_9ZZZZ</name>
<feature type="domain" description="CHAD" evidence="2">
    <location>
        <begin position="220"/>
        <end position="504"/>
    </location>
</feature>
<dbReference type="CDD" id="cd07756">
    <property type="entry name" value="CYTH-like_Pase_CHAD"/>
    <property type="match status" value="1"/>
</dbReference>
<accession>A0A1J5T8I7</accession>
<dbReference type="Gene3D" id="1.40.20.10">
    <property type="entry name" value="CHAD domain"/>
    <property type="match status" value="1"/>
</dbReference>
<evidence type="ECO:0000259" key="2">
    <source>
        <dbReference type="PROSITE" id="PS51708"/>
    </source>
</evidence>
<dbReference type="SMART" id="SM00880">
    <property type="entry name" value="CHAD"/>
    <property type="match status" value="1"/>
</dbReference>
<comment type="caution">
    <text evidence="3">The sequence shown here is derived from an EMBL/GenBank/DDBJ whole genome shotgun (WGS) entry which is preliminary data.</text>
</comment>
<dbReference type="InterPro" id="IPR033469">
    <property type="entry name" value="CYTH-like_dom_sf"/>
</dbReference>
<dbReference type="GO" id="GO:0046872">
    <property type="term" value="F:metal ion binding"/>
    <property type="evidence" value="ECO:0007669"/>
    <property type="project" value="TreeGrafter"/>
</dbReference>
<dbReference type="InterPro" id="IPR039013">
    <property type="entry name" value="YgiF"/>
</dbReference>
<gene>
    <name evidence="3" type="primary">ygiF_3</name>
    <name evidence="3" type="ORF">GALL_62520</name>
</gene>
<dbReference type="PANTHER" id="PTHR39569">
    <property type="entry name" value="INORGANIC TRIPHOSPHATASE"/>
    <property type="match status" value="1"/>
</dbReference>
<dbReference type="Gene3D" id="2.40.320.10">
    <property type="entry name" value="Hypothetical Protein Pfu-838710-001"/>
    <property type="match status" value="1"/>
</dbReference>
<dbReference type="EC" id="3.6.1.25" evidence="3"/>
<dbReference type="GO" id="GO:0050355">
    <property type="term" value="F:inorganic triphosphate phosphatase activity"/>
    <property type="evidence" value="ECO:0007669"/>
    <property type="project" value="UniProtKB-EC"/>
</dbReference>
<dbReference type="Pfam" id="PF01928">
    <property type="entry name" value="CYTH"/>
    <property type="match status" value="1"/>
</dbReference>
<evidence type="ECO:0000313" key="3">
    <source>
        <dbReference type="EMBL" id="OIR12552.1"/>
    </source>
</evidence>
<dbReference type="AlphaFoldDB" id="A0A1J5T8I7"/>
<feature type="domain" description="CYTH" evidence="1">
    <location>
        <begin position="2"/>
        <end position="203"/>
    </location>
</feature>
<organism evidence="3">
    <name type="scientific">mine drainage metagenome</name>
    <dbReference type="NCBI Taxonomy" id="410659"/>
    <lineage>
        <taxon>unclassified sequences</taxon>
        <taxon>metagenomes</taxon>
        <taxon>ecological metagenomes</taxon>
    </lineage>
</organism>
<dbReference type="InterPro" id="IPR007899">
    <property type="entry name" value="CHAD_dom"/>
</dbReference>
<dbReference type="PROSITE" id="PS51707">
    <property type="entry name" value="CYTH"/>
    <property type="match status" value="1"/>
</dbReference>
<protein>
    <submittedName>
        <fullName evidence="3">Inorganic triphosphatase</fullName>
        <ecNumber evidence="3">3.6.1.25</ecNumber>
    </submittedName>
</protein>
<dbReference type="InterPro" id="IPR023577">
    <property type="entry name" value="CYTH_domain"/>
</dbReference>
<reference evidence="3" key="1">
    <citation type="submission" date="2016-10" db="EMBL/GenBank/DDBJ databases">
        <title>Sequence of Gallionella enrichment culture.</title>
        <authorList>
            <person name="Poehlein A."/>
            <person name="Muehling M."/>
            <person name="Daniel R."/>
        </authorList>
    </citation>
    <scope>NUCLEOTIDE SEQUENCE</scope>
</reference>
<dbReference type="PANTHER" id="PTHR39569:SF1">
    <property type="entry name" value="INORGANIC TRIPHOSPHATASE"/>
    <property type="match status" value="1"/>
</dbReference>